<accession>A0A940PIF9</accession>
<dbReference type="InterPro" id="IPR052949">
    <property type="entry name" value="PA_immunity-related"/>
</dbReference>
<dbReference type="SUPFAM" id="SSF141571">
    <property type="entry name" value="Pentapeptide repeat-like"/>
    <property type="match status" value="1"/>
</dbReference>
<organism evidence="1 2">
    <name type="scientific">Vagococcus allomyrinae</name>
    <dbReference type="NCBI Taxonomy" id="2794353"/>
    <lineage>
        <taxon>Bacteria</taxon>
        <taxon>Bacillati</taxon>
        <taxon>Bacillota</taxon>
        <taxon>Bacilli</taxon>
        <taxon>Lactobacillales</taxon>
        <taxon>Enterococcaceae</taxon>
        <taxon>Vagococcus</taxon>
    </lineage>
</organism>
<evidence type="ECO:0000313" key="2">
    <source>
        <dbReference type="Proteomes" id="UP000674938"/>
    </source>
</evidence>
<dbReference type="PANTHER" id="PTHR42999">
    <property type="entry name" value="ANTIBIOTIC RESISTANCE PROTEIN MCBG"/>
    <property type="match status" value="1"/>
</dbReference>
<dbReference type="InterPro" id="IPR001646">
    <property type="entry name" value="5peptide_repeat"/>
</dbReference>
<proteinExistence type="predicted"/>
<dbReference type="Gene3D" id="2.160.20.80">
    <property type="entry name" value="E3 ubiquitin-protein ligase SopA"/>
    <property type="match status" value="1"/>
</dbReference>
<dbReference type="RefSeq" id="WP_209531308.1">
    <property type="nucleotide sequence ID" value="NZ_JAEEGA010000017.1"/>
</dbReference>
<sequence length="215" mass="24019">MSKIKKPIQPKLSAANLSPFSGYLQTEELIVNQLILEQDFSDEEVGATGFQACQISKTNFSGCQLTSFEAQDVIFEHCDFSNAVMIGGSFHRVIFKNCKLTGTNFAESLLKDCQFIECVNDFSSYSYSNLKIVHFQECSLKDSDLHELRWQHLQLTNCGLTGSSWFNTELAGLNLATCHFDKIALSQELIRGLVVNQEQAIVIALGFGLIIDEPF</sequence>
<gene>
    <name evidence="1" type="ORF">I6N95_20930</name>
</gene>
<keyword evidence="2" id="KW-1185">Reference proteome</keyword>
<dbReference type="AlphaFoldDB" id="A0A940PIF9"/>
<comment type="caution">
    <text evidence="1">The sequence shown here is derived from an EMBL/GenBank/DDBJ whole genome shotgun (WGS) entry which is preliminary data.</text>
</comment>
<name>A0A940PIF9_9ENTE</name>
<dbReference type="PANTHER" id="PTHR42999:SF1">
    <property type="entry name" value="PENTAPEPTIDE REPEAT-CONTAINING PROTEIN"/>
    <property type="match status" value="1"/>
</dbReference>
<dbReference type="EMBL" id="JAEEGA010000017">
    <property type="protein sequence ID" value="MBP1043493.1"/>
    <property type="molecule type" value="Genomic_DNA"/>
</dbReference>
<evidence type="ECO:0000313" key="1">
    <source>
        <dbReference type="EMBL" id="MBP1043493.1"/>
    </source>
</evidence>
<reference evidence="1" key="1">
    <citation type="submission" date="2020-12" db="EMBL/GenBank/DDBJ databases">
        <title>Vagococcus allomyrinae sp. nov. and Enterococcus lavae sp. nov., isolated from the larvae of Allomyrina dichotoma.</title>
        <authorList>
            <person name="Lee S.D."/>
        </authorList>
    </citation>
    <scope>NUCLEOTIDE SEQUENCE</scope>
    <source>
        <strain evidence="1">BWB3-3</strain>
    </source>
</reference>
<dbReference type="Proteomes" id="UP000674938">
    <property type="component" value="Unassembled WGS sequence"/>
</dbReference>
<dbReference type="Pfam" id="PF13599">
    <property type="entry name" value="Pentapeptide_4"/>
    <property type="match status" value="1"/>
</dbReference>
<protein>
    <submittedName>
        <fullName evidence="1">Pentapeptide repeat-containing protein</fullName>
    </submittedName>
</protein>